<sequence>MGKGRPRSVEKGVLGQNSQSLIGALNIPQGPTFYPNEEEFEDPLKFIYKIRPEAEPYGVCKIVPPKNWKPPFALDLDKFTFPTKTQAIHQLQVRSAACDPDTFELEYNRFLEQHCGKKLRRRVVFEEDDLDLCKLFNAVKRYGGYDKVVKDKKWGEVCRFVWSVGKISECSKHVLSQLYREHLYDYESYSNSQNKADKKCKRAMHDVGVRKSVQESDTTRSNKRLKNGSGDKVKEDKLEKEEVFDQICEQCNSGLHGEVMLLCDRCNKGWHIYCLSPPLKQIPPGNWYCLECVNSDKDSFGFVPGKRFSLETFRRLAERAKKKWFGSTSPSRVQLEKKFWEIVDGSVGEVDVLYGNDLDTSKYGSGFPRNCDSRPPSVEIEEWDKYSSSPWNLNNLPKLEGSMLQAVHNNIAGVMVPWLYVGMLFSSFCWHFEDHCFYSINYLHWGEPKCWYSVPGGEAQAFEQVMRKSLPDLFDAQPDLLFQLVTMLNPTVLQENGVPVYTVLQEPGNFVITFPRSFHGGFNLGLNCAEAVNFAPADWLPHGGLGAELYRLYHKAAVLSHEELLCVVAKRNGCNDDVSPYLKKELLRIFNKEKTWRERLWRYGIVKSAQMSPRKHPEYVGTEEDPTCIICQQYLYLSAVECSCRPSAFVCLEHWRNLCECRPSKHRLLYRHTLAELNDLLLAIDKHSLEESPQSRTCRRQFLSSDDSNTLAKKVKSGRVTHAQLAEDWLLNSLKIFQSPFSNAAYVNALKEVEQFLWAGAEMDPVRDLAKNLVDGKRWALDVRNCLSKVETWSDQQNSDAEKVNLGEVQKLLSFNHLPCNEPGHLKLKVYAEEASELLLEIKSALSVCSMMDELEKLYIKATKSPIHVEECGRLAGEISSAEVWIDSVDQFFSVKNPRKMEIDDLHKLYFQMLELRVQLPEMELLLDMLEQADSWKTRCNEMLKGPLRLKARCTQMPLDYIQQLMSDAIVLQIEKEKLFVDMSGVLAAAISWEERAKRVLGTVAEMSEFEDVFRASEKIFMILPSLHEVKDVFLSAKSWLRRCQNFLSGKSSSSLLKVDALKEVIAQSKHLKVSLEEPEMLQRVLKEYEAWEHEAHTLLGCAESLLDTCDIVSAVNNDFMDKTTQLLDRFQSATKAGLSLGFDFPEMYKLQSASAKLQWCLKAISFCSKVPLLEEVEVLLEDAKCLSIACTCNNLESSLINGARWLRKALAVLSKSSLQKRCKLTDVEETQEEAQGMKLPFPEVVAQLVNAIEEHKSWQEKVHMFFNSRSGKQSYTALLQLKDLGDSVAFDSLELDLIASESGKVEKWILCCKEVIELVVGEMKPLRSSLLTIEQNLDRSLHIYQDLKGCRINNKLPYMCCASDSGEQDVLACSICKDRYHFACMDSRLAHTNKYTCPYCLFMESGAVSRNGRINKILRGKRNELKILVELVSAAKEFCIRIEETEMLEHVVKQALDCKSFLTEIVDDVLVYVDKDLSSVSNKLLTLLKGSAINMPSEDFFVKKLTEVKCIGLQWSDKAKKVASDCGELGLDEVFKTIAEGESLPVHPEKELKFYCSGSRQTYYVVVFMGMSTDFDSVGPQTPSPRSSKSKQRRKSSSKLNQKMLVVTDLSYILRNSNGIDQLWWRNRKPLKRTSRKRVKLDSLSPFFHLQL</sequence>
<evidence type="ECO:0000256" key="7">
    <source>
        <dbReference type="PROSITE-ProRule" id="PRU00146"/>
    </source>
</evidence>
<protein>
    <submittedName>
        <fullName evidence="13">Uncharacterized protein</fullName>
    </submittedName>
</protein>
<dbReference type="PANTHER" id="PTHR10694">
    <property type="entry name" value="LYSINE-SPECIFIC DEMETHYLASE"/>
    <property type="match status" value="1"/>
</dbReference>
<dbReference type="FunFam" id="2.60.120.650:FF:000078">
    <property type="entry name" value="Predicted protein"/>
    <property type="match status" value="1"/>
</dbReference>
<dbReference type="OrthoDB" id="1678912at2759"/>
<dbReference type="InterPro" id="IPR001965">
    <property type="entry name" value="Znf_PHD"/>
</dbReference>
<dbReference type="Pfam" id="PF01388">
    <property type="entry name" value="ARID"/>
    <property type="match status" value="1"/>
</dbReference>
<dbReference type="InterPro" id="IPR003347">
    <property type="entry name" value="JmjC_dom"/>
</dbReference>
<dbReference type="GO" id="GO:0032452">
    <property type="term" value="F:histone demethylase activity"/>
    <property type="evidence" value="ECO:0007669"/>
    <property type="project" value="TreeGrafter"/>
</dbReference>
<evidence type="ECO:0000256" key="3">
    <source>
        <dbReference type="ARBA" id="ARBA00022737"/>
    </source>
</evidence>
<dbReference type="CDD" id="cd16100">
    <property type="entry name" value="ARID"/>
    <property type="match status" value="1"/>
</dbReference>
<organism evidence="13 14">
    <name type="scientific">Coptis chinensis</name>
    <dbReference type="NCBI Taxonomy" id="261450"/>
    <lineage>
        <taxon>Eukaryota</taxon>
        <taxon>Viridiplantae</taxon>
        <taxon>Streptophyta</taxon>
        <taxon>Embryophyta</taxon>
        <taxon>Tracheophyta</taxon>
        <taxon>Spermatophyta</taxon>
        <taxon>Magnoliopsida</taxon>
        <taxon>Ranunculales</taxon>
        <taxon>Ranunculaceae</taxon>
        <taxon>Coptidoideae</taxon>
        <taxon>Coptis</taxon>
    </lineage>
</organism>
<dbReference type="GO" id="GO:0003677">
    <property type="term" value="F:DNA binding"/>
    <property type="evidence" value="ECO:0007669"/>
    <property type="project" value="InterPro"/>
</dbReference>
<dbReference type="CDD" id="cd15489">
    <property type="entry name" value="PHD_SF"/>
    <property type="match status" value="1"/>
</dbReference>
<dbReference type="PROSITE" id="PS51184">
    <property type="entry name" value="JMJC"/>
    <property type="match status" value="1"/>
</dbReference>
<dbReference type="EMBL" id="JADFTS010000006">
    <property type="protein sequence ID" value="KAF9600058.1"/>
    <property type="molecule type" value="Genomic_DNA"/>
</dbReference>
<dbReference type="GO" id="GO:0010468">
    <property type="term" value="P:regulation of gene expression"/>
    <property type="evidence" value="ECO:0007669"/>
    <property type="project" value="UniProtKB-ARBA"/>
</dbReference>
<dbReference type="Gene3D" id="2.60.120.650">
    <property type="entry name" value="Cupin"/>
    <property type="match status" value="2"/>
</dbReference>
<keyword evidence="14" id="KW-1185">Reference proteome</keyword>
<keyword evidence="3" id="KW-0677">Repeat</keyword>
<evidence type="ECO:0000256" key="6">
    <source>
        <dbReference type="ARBA" id="ARBA00023242"/>
    </source>
</evidence>
<keyword evidence="2" id="KW-0479">Metal-binding</keyword>
<evidence type="ECO:0000256" key="2">
    <source>
        <dbReference type="ARBA" id="ARBA00022723"/>
    </source>
</evidence>
<feature type="region of interest" description="Disordered" evidence="8">
    <location>
        <begin position="1578"/>
        <end position="1600"/>
    </location>
</feature>
<proteinExistence type="predicted"/>
<evidence type="ECO:0000313" key="14">
    <source>
        <dbReference type="Proteomes" id="UP000631114"/>
    </source>
</evidence>
<evidence type="ECO:0000259" key="12">
    <source>
        <dbReference type="PROSITE" id="PS51184"/>
    </source>
</evidence>
<dbReference type="InterPro" id="IPR013637">
    <property type="entry name" value="Lys_sp_deMease-like_dom"/>
</dbReference>
<dbReference type="SMART" id="SM00558">
    <property type="entry name" value="JmjC"/>
    <property type="match status" value="1"/>
</dbReference>
<dbReference type="InterPro" id="IPR019787">
    <property type="entry name" value="Znf_PHD-finger"/>
</dbReference>
<feature type="domain" description="JmjN" evidence="11">
    <location>
        <begin position="30"/>
        <end position="71"/>
    </location>
</feature>
<dbReference type="Pfam" id="PF02928">
    <property type="entry name" value="zf-C5HC2"/>
    <property type="match status" value="1"/>
</dbReference>
<feature type="domain" description="ARID" evidence="10">
    <location>
        <begin position="97"/>
        <end position="191"/>
    </location>
</feature>
<dbReference type="PROSITE" id="PS01359">
    <property type="entry name" value="ZF_PHD_1"/>
    <property type="match status" value="1"/>
</dbReference>
<dbReference type="InterPro" id="IPR019786">
    <property type="entry name" value="Zinc_finger_PHD-type_CS"/>
</dbReference>
<evidence type="ECO:0000259" key="9">
    <source>
        <dbReference type="PROSITE" id="PS50016"/>
    </source>
</evidence>
<evidence type="ECO:0000256" key="1">
    <source>
        <dbReference type="ARBA" id="ARBA00004123"/>
    </source>
</evidence>
<reference evidence="13 14" key="1">
    <citation type="submission" date="2020-10" db="EMBL/GenBank/DDBJ databases">
        <title>The Coptis chinensis genome and diversification of protoberbering-type alkaloids.</title>
        <authorList>
            <person name="Wang B."/>
            <person name="Shu S."/>
            <person name="Song C."/>
            <person name="Liu Y."/>
        </authorList>
    </citation>
    <scope>NUCLEOTIDE SEQUENCE [LARGE SCALE GENOMIC DNA]</scope>
    <source>
        <strain evidence="13">HL-2020</strain>
        <tissue evidence="13">Leaf</tissue>
    </source>
</reference>
<feature type="domain" description="PHD-type" evidence="9">
    <location>
        <begin position="245"/>
        <end position="295"/>
    </location>
</feature>
<dbReference type="SMART" id="SM00545">
    <property type="entry name" value="JmjN"/>
    <property type="match status" value="1"/>
</dbReference>
<dbReference type="PROSITE" id="PS51183">
    <property type="entry name" value="JMJN"/>
    <property type="match status" value="1"/>
</dbReference>
<feature type="compositionally biased region" description="Basic and acidic residues" evidence="8">
    <location>
        <begin position="211"/>
        <end position="220"/>
    </location>
</feature>
<feature type="domain" description="JmjC" evidence="12">
    <location>
        <begin position="385"/>
        <end position="551"/>
    </location>
</feature>
<evidence type="ECO:0000256" key="8">
    <source>
        <dbReference type="SAM" id="MobiDB-lite"/>
    </source>
</evidence>
<feature type="compositionally biased region" description="Basic residues" evidence="8">
    <location>
        <begin position="1589"/>
        <end position="1598"/>
    </location>
</feature>
<dbReference type="SMART" id="SM01014">
    <property type="entry name" value="ARID"/>
    <property type="match status" value="1"/>
</dbReference>
<dbReference type="FunFam" id="2.60.120.650:FF:000042">
    <property type="entry name" value="Transcription factor jumonji (JmjC) domain-containing protein"/>
    <property type="match status" value="1"/>
</dbReference>
<dbReference type="PROSITE" id="PS51011">
    <property type="entry name" value="ARID"/>
    <property type="match status" value="1"/>
</dbReference>
<evidence type="ECO:0000259" key="11">
    <source>
        <dbReference type="PROSITE" id="PS51183"/>
    </source>
</evidence>
<evidence type="ECO:0000256" key="5">
    <source>
        <dbReference type="ARBA" id="ARBA00022833"/>
    </source>
</evidence>
<gene>
    <name evidence="13" type="ORF">IFM89_002531</name>
</gene>
<dbReference type="SMART" id="SM00249">
    <property type="entry name" value="PHD"/>
    <property type="match status" value="2"/>
</dbReference>
<keyword evidence="5" id="KW-0862">Zinc</keyword>
<dbReference type="SUPFAM" id="SSF51197">
    <property type="entry name" value="Clavaminate synthase-like"/>
    <property type="match status" value="1"/>
</dbReference>
<accession>A0A835HND1</accession>
<keyword evidence="6" id="KW-0539">Nucleus</keyword>
<dbReference type="GO" id="GO:0005634">
    <property type="term" value="C:nucleus"/>
    <property type="evidence" value="ECO:0007669"/>
    <property type="project" value="UniProtKB-SubCell"/>
</dbReference>
<feature type="region of interest" description="Disordered" evidence="8">
    <location>
        <begin position="211"/>
        <end position="233"/>
    </location>
</feature>
<dbReference type="Pfam" id="PF00628">
    <property type="entry name" value="PHD"/>
    <property type="match status" value="1"/>
</dbReference>
<dbReference type="PANTHER" id="PTHR10694:SF133">
    <property type="entry name" value="LYSINE-SPECIFIC DEMETHYLASE JMJ17"/>
    <property type="match status" value="1"/>
</dbReference>
<dbReference type="SUPFAM" id="SSF57903">
    <property type="entry name" value="FYVE/PHD zinc finger"/>
    <property type="match status" value="2"/>
</dbReference>
<keyword evidence="4 7" id="KW-0863">Zinc-finger</keyword>
<comment type="caution">
    <text evidence="13">The sequence shown here is derived from an EMBL/GenBank/DDBJ whole genome shotgun (WGS) entry which is preliminary data.</text>
</comment>
<dbReference type="Pfam" id="PF02373">
    <property type="entry name" value="JmjC"/>
    <property type="match status" value="1"/>
</dbReference>
<evidence type="ECO:0000256" key="4">
    <source>
        <dbReference type="ARBA" id="ARBA00022771"/>
    </source>
</evidence>
<dbReference type="SUPFAM" id="SSF46774">
    <property type="entry name" value="ARID-like"/>
    <property type="match status" value="1"/>
</dbReference>
<dbReference type="Pfam" id="PF08429">
    <property type="entry name" value="PLU-1"/>
    <property type="match status" value="2"/>
</dbReference>
<name>A0A835HND1_9MAGN</name>
<dbReference type="PROSITE" id="PS50016">
    <property type="entry name" value="ZF_PHD_2"/>
    <property type="match status" value="1"/>
</dbReference>
<dbReference type="GO" id="GO:0000785">
    <property type="term" value="C:chromatin"/>
    <property type="evidence" value="ECO:0007669"/>
    <property type="project" value="TreeGrafter"/>
</dbReference>
<comment type="subcellular location">
    <subcellularLocation>
        <location evidence="1">Nucleus</location>
    </subcellularLocation>
</comment>
<dbReference type="InterPro" id="IPR036431">
    <property type="entry name" value="ARID_dom_sf"/>
</dbReference>
<dbReference type="InterPro" id="IPR003349">
    <property type="entry name" value="JmjN"/>
</dbReference>
<dbReference type="Proteomes" id="UP000631114">
    <property type="component" value="Unassembled WGS sequence"/>
</dbReference>
<dbReference type="Pfam" id="PF02375">
    <property type="entry name" value="JmjN"/>
    <property type="match status" value="1"/>
</dbReference>
<evidence type="ECO:0000259" key="10">
    <source>
        <dbReference type="PROSITE" id="PS51011"/>
    </source>
</evidence>
<dbReference type="InterPro" id="IPR001606">
    <property type="entry name" value="ARID_dom"/>
</dbReference>
<dbReference type="SMART" id="SM00501">
    <property type="entry name" value="BRIGHT"/>
    <property type="match status" value="1"/>
</dbReference>
<dbReference type="InterPro" id="IPR011011">
    <property type="entry name" value="Znf_FYVE_PHD"/>
</dbReference>
<dbReference type="GO" id="GO:0008270">
    <property type="term" value="F:zinc ion binding"/>
    <property type="evidence" value="ECO:0007669"/>
    <property type="project" value="UniProtKB-KW"/>
</dbReference>
<dbReference type="InterPro" id="IPR004198">
    <property type="entry name" value="Znf_C5HC2"/>
</dbReference>
<evidence type="ECO:0000313" key="13">
    <source>
        <dbReference type="EMBL" id="KAF9600058.1"/>
    </source>
</evidence>
<dbReference type="CDD" id="cd15543">
    <property type="entry name" value="PHD_RSF1"/>
    <property type="match status" value="1"/>
</dbReference>